<dbReference type="InterPro" id="IPR029063">
    <property type="entry name" value="SAM-dependent_MTases_sf"/>
</dbReference>
<gene>
    <name evidence="3" type="ORF">GMBLW1_01140</name>
</gene>
<organism evidence="3">
    <name type="scientific">Tuwongella immobilis</name>
    <dbReference type="NCBI Taxonomy" id="692036"/>
    <lineage>
        <taxon>Bacteria</taxon>
        <taxon>Pseudomonadati</taxon>
        <taxon>Planctomycetota</taxon>
        <taxon>Planctomycetia</taxon>
        <taxon>Gemmatales</taxon>
        <taxon>Gemmataceae</taxon>
        <taxon>Tuwongella</taxon>
    </lineage>
</organism>
<dbReference type="GO" id="GO:0008757">
    <property type="term" value="F:S-adenosylmethionine-dependent methyltransferase activity"/>
    <property type="evidence" value="ECO:0007669"/>
    <property type="project" value="InterPro"/>
</dbReference>
<dbReference type="EMBL" id="LR593887">
    <property type="protein sequence ID" value="VTS05059.1"/>
    <property type="molecule type" value="Genomic_DNA"/>
</dbReference>
<keyword evidence="1" id="KW-0732">Signal</keyword>
<dbReference type="InterPro" id="IPR003787">
    <property type="entry name" value="Sulphur_relay_DsrE/F-like"/>
</dbReference>
<evidence type="ECO:0000259" key="2">
    <source>
        <dbReference type="Pfam" id="PF08241"/>
    </source>
</evidence>
<dbReference type="InterPro" id="IPR027396">
    <property type="entry name" value="DsrEFH-like"/>
</dbReference>
<feature type="signal peptide" evidence="1">
    <location>
        <begin position="1"/>
        <end position="26"/>
    </location>
</feature>
<dbReference type="PANTHER" id="PTHR37691">
    <property type="entry name" value="BLR3518 PROTEIN"/>
    <property type="match status" value="1"/>
</dbReference>
<dbReference type="CDD" id="cd02440">
    <property type="entry name" value="AdoMet_MTases"/>
    <property type="match status" value="1"/>
</dbReference>
<sequence length="409" mass="43941">MRSLGRMAWMGAMLAAMILLTSPSLGQDKSVKPGINDSFRNPNIQEWVTKFEGESREVFAQRLKVVSACEIPSGSIIADVGAGTGLYTRLFAEAVGAKGTVFAVDIAPKFLEQIATSAKTLKLDHIRTVLGTDTTTQLAANSVDTVFVCDTYHHFEFPQRMLASIHAALKPGGRLIVIDFKRIPGTSADWVLGHVRAGQDVVEREITDAGFRKVNDIKELLKENYFVIFQKPAAIPPTTTPMPATPMPIIPPEKQAYPIIRKVGGVVMLPGAVEPPVKGAKMVIDITADGPADEVHKGLKRAALVLNLYGAAGLKASDVTISVVFHGKATRCVLTDAAYATRTNQKTNPNLPVIRDLQAVGVEILVCGQALNYSGIEAADVTSTVKTAHAAVLVIVNRQQQGFAYVPVH</sequence>
<dbReference type="GO" id="GO:0032259">
    <property type="term" value="P:methylation"/>
    <property type="evidence" value="ECO:0007669"/>
    <property type="project" value="UniProtKB-KW"/>
</dbReference>
<keyword evidence="3" id="KW-0808">Transferase</keyword>
<dbReference type="Gene3D" id="3.40.50.150">
    <property type="entry name" value="Vaccinia Virus protein VP39"/>
    <property type="match status" value="1"/>
</dbReference>
<dbReference type="KEGG" id="tim:GMBLW1_01140"/>
<dbReference type="AlphaFoldDB" id="A0A6C2YQT7"/>
<name>A0A6C2YQT7_9BACT</name>
<evidence type="ECO:0000313" key="3">
    <source>
        <dbReference type="EMBL" id="VIP03846.1"/>
    </source>
</evidence>
<feature type="chain" id="PRO_5033879205" description="Methyltransferase type 11 domain-containing protein" evidence="1">
    <location>
        <begin position="27"/>
        <end position="409"/>
    </location>
</feature>
<dbReference type="EMBL" id="LR586016">
    <property type="protein sequence ID" value="VIP03846.1"/>
    <property type="molecule type" value="Genomic_DNA"/>
</dbReference>
<dbReference type="InParanoid" id="A0A6C2YQT7"/>
<reference evidence="3" key="1">
    <citation type="submission" date="2019-04" db="EMBL/GenBank/DDBJ databases">
        <authorList>
            <consortium name="Science for Life Laboratories"/>
        </authorList>
    </citation>
    <scope>NUCLEOTIDE SEQUENCE</scope>
    <source>
        <strain evidence="3">MBLW1</strain>
    </source>
</reference>
<proteinExistence type="predicted"/>
<accession>A0A6C2YQT7</accession>
<dbReference type="SUPFAM" id="SSF75169">
    <property type="entry name" value="DsrEFH-like"/>
    <property type="match status" value="1"/>
</dbReference>
<keyword evidence="3" id="KW-0489">Methyltransferase</keyword>
<dbReference type="Pfam" id="PF08241">
    <property type="entry name" value="Methyltransf_11"/>
    <property type="match status" value="1"/>
</dbReference>
<evidence type="ECO:0000313" key="4">
    <source>
        <dbReference type="Proteomes" id="UP000464378"/>
    </source>
</evidence>
<dbReference type="PANTHER" id="PTHR37691:SF1">
    <property type="entry name" value="BLR3518 PROTEIN"/>
    <property type="match status" value="1"/>
</dbReference>
<feature type="domain" description="Methyltransferase type 11" evidence="2">
    <location>
        <begin position="79"/>
        <end position="177"/>
    </location>
</feature>
<dbReference type="SUPFAM" id="SSF53335">
    <property type="entry name" value="S-adenosyl-L-methionine-dependent methyltransferases"/>
    <property type="match status" value="1"/>
</dbReference>
<dbReference type="Pfam" id="PF02635">
    <property type="entry name" value="DsrE"/>
    <property type="match status" value="1"/>
</dbReference>
<protein>
    <recommendedName>
        <fullName evidence="2">Methyltransferase type 11 domain-containing protein</fullName>
    </recommendedName>
</protein>
<dbReference type="Gene3D" id="3.40.1260.10">
    <property type="entry name" value="DsrEFH-like"/>
    <property type="match status" value="1"/>
</dbReference>
<dbReference type="InterPro" id="IPR013216">
    <property type="entry name" value="Methyltransf_11"/>
</dbReference>
<evidence type="ECO:0000256" key="1">
    <source>
        <dbReference type="SAM" id="SignalP"/>
    </source>
</evidence>
<keyword evidence="4" id="KW-1185">Reference proteome</keyword>
<dbReference type="Proteomes" id="UP000464378">
    <property type="component" value="Chromosome"/>
</dbReference>